<evidence type="ECO:0008006" key="3">
    <source>
        <dbReference type="Google" id="ProtNLM"/>
    </source>
</evidence>
<dbReference type="RefSeq" id="WP_116410660.1">
    <property type="nucleotide sequence ID" value="NZ_NBXB01000015.1"/>
</dbReference>
<dbReference type="InterPro" id="IPR011335">
    <property type="entry name" value="Restrct_endonuc-II-like"/>
</dbReference>
<organism evidence="1 2">
    <name type="scientific">Subtercola boreus</name>
    <dbReference type="NCBI Taxonomy" id="120213"/>
    <lineage>
        <taxon>Bacteria</taxon>
        <taxon>Bacillati</taxon>
        <taxon>Actinomycetota</taxon>
        <taxon>Actinomycetes</taxon>
        <taxon>Micrococcales</taxon>
        <taxon>Microbacteriaceae</taxon>
        <taxon>Subtercola</taxon>
    </lineage>
</organism>
<sequence>MRLADGSAQSGLESKARLRLYALGIPHRSQVYFGGVGKVDLVIGDRIVLELDGREWHSTPAAFAEDRRRDLILTERGRHVIRLTYAQVMFEWPRIEGLLRELVARREHRWGARHRRAGLAPPITQSAALP</sequence>
<dbReference type="Proteomes" id="UP000256541">
    <property type="component" value="Unassembled WGS sequence"/>
</dbReference>
<evidence type="ECO:0000313" key="2">
    <source>
        <dbReference type="Proteomes" id="UP000256541"/>
    </source>
</evidence>
<dbReference type="AlphaFoldDB" id="A0A3E0W4I7"/>
<evidence type="ECO:0000313" key="1">
    <source>
        <dbReference type="EMBL" id="RFA16047.1"/>
    </source>
</evidence>
<dbReference type="EMBL" id="NBXB01000015">
    <property type="protein sequence ID" value="RFA16047.1"/>
    <property type="molecule type" value="Genomic_DNA"/>
</dbReference>
<accession>A0A3E0W4I7</accession>
<name>A0A3E0W4I7_9MICO</name>
<dbReference type="Gene3D" id="3.40.960.10">
    <property type="entry name" value="VSR Endonuclease"/>
    <property type="match status" value="1"/>
</dbReference>
<protein>
    <recommendedName>
        <fullName evidence="3">DUF559 domain-containing protein</fullName>
    </recommendedName>
</protein>
<dbReference type="OrthoDB" id="2594539at2"/>
<dbReference type="SUPFAM" id="SSF52980">
    <property type="entry name" value="Restriction endonuclease-like"/>
    <property type="match status" value="1"/>
</dbReference>
<reference evidence="1 2" key="1">
    <citation type="submission" date="2017-04" db="EMBL/GenBank/DDBJ databases">
        <title>Comparative genome analysis of Subtercola boreus.</title>
        <authorList>
            <person name="Cho Y.-J."/>
            <person name="Cho A."/>
            <person name="Kim O.-S."/>
            <person name="Lee J.-I."/>
        </authorList>
    </citation>
    <scope>NUCLEOTIDE SEQUENCE [LARGE SCALE GENOMIC DNA]</scope>
    <source>
        <strain evidence="1 2">P27479</strain>
    </source>
</reference>
<gene>
    <name evidence="1" type="ORF">B7R22_04740</name>
</gene>
<proteinExistence type="predicted"/>
<comment type="caution">
    <text evidence="1">The sequence shown here is derived from an EMBL/GenBank/DDBJ whole genome shotgun (WGS) entry which is preliminary data.</text>
</comment>